<evidence type="ECO:0000256" key="2">
    <source>
        <dbReference type="ARBA" id="ARBA00022692"/>
    </source>
</evidence>
<dbReference type="EMBL" id="FOVL01000001">
    <property type="protein sequence ID" value="SFN28806.1"/>
    <property type="molecule type" value="Genomic_DNA"/>
</dbReference>
<evidence type="ECO:0000256" key="5">
    <source>
        <dbReference type="SAM" id="Phobius"/>
    </source>
</evidence>
<keyword evidence="2 5" id="KW-0812">Transmembrane</keyword>
<sequence>MFNRKSTNIDEKYVEEKVAKVDEGDVELAAKNQQEISDKILNANALKKYTELGKVMFGMLQDYRKGIYKDVPWFTIAAIAFALLYVLNPLDMVPDFIPGIGYVDDFAVLTFSLRFMETDLHKYLDWKLEEGEEA</sequence>
<keyword evidence="8" id="KW-1185">Reference proteome</keyword>
<proteinExistence type="predicted"/>
<dbReference type="OrthoDB" id="9800034at2"/>
<evidence type="ECO:0000256" key="1">
    <source>
        <dbReference type="ARBA" id="ARBA00004127"/>
    </source>
</evidence>
<dbReference type="InterPro" id="IPR010652">
    <property type="entry name" value="DUF1232"/>
</dbReference>
<comment type="subcellular location">
    <subcellularLocation>
        <location evidence="1">Endomembrane system</location>
        <topology evidence="1">Multi-pass membrane protein</topology>
    </subcellularLocation>
</comment>
<dbReference type="RefSeq" id="WP_093404941.1">
    <property type="nucleotide sequence ID" value="NZ_FOVL01000001.1"/>
</dbReference>
<dbReference type="GO" id="GO:0012505">
    <property type="term" value="C:endomembrane system"/>
    <property type="evidence" value="ECO:0007669"/>
    <property type="project" value="UniProtKB-SubCell"/>
</dbReference>
<dbReference type="Pfam" id="PF06803">
    <property type="entry name" value="DUF1232"/>
    <property type="match status" value="1"/>
</dbReference>
<evidence type="ECO:0000313" key="7">
    <source>
        <dbReference type="EMBL" id="SFN28806.1"/>
    </source>
</evidence>
<gene>
    <name evidence="7" type="ORF">SAMN05660413_00288</name>
</gene>
<name>A0A1I4XT29_9FLAO</name>
<protein>
    <submittedName>
        <fullName evidence="7">Uncharacterized membrane protein YkvA, DUF1232 family</fullName>
    </submittedName>
</protein>
<evidence type="ECO:0000313" key="8">
    <source>
        <dbReference type="Proteomes" id="UP000199153"/>
    </source>
</evidence>
<dbReference type="AlphaFoldDB" id="A0A1I4XT29"/>
<keyword evidence="4 5" id="KW-0472">Membrane</keyword>
<evidence type="ECO:0000259" key="6">
    <source>
        <dbReference type="Pfam" id="PF06803"/>
    </source>
</evidence>
<evidence type="ECO:0000256" key="4">
    <source>
        <dbReference type="ARBA" id="ARBA00023136"/>
    </source>
</evidence>
<evidence type="ECO:0000256" key="3">
    <source>
        <dbReference type="ARBA" id="ARBA00022989"/>
    </source>
</evidence>
<organism evidence="7 8">
    <name type="scientific">Salegentibacter flavus</name>
    <dbReference type="NCBI Taxonomy" id="287099"/>
    <lineage>
        <taxon>Bacteria</taxon>
        <taxon>Pseudomonadati</taxon>
        <taxon>Bacteroidota</taxon>
        <taxon>Flavobacteriia</taxon>
        <taxon>Flavobacteriales</taxon>
        <taxon>Flavobacteriaceae</taxon>
        <taxon>Salegentibacter</taxon>
    </lineage>
</organism>
<dbReference type="Proteomes" id="UP000199153">
    <property type="component" value="Unassembled WGS sequence"/>
</dbReference>
<dbReference type="STRING" id="287099.SAMN05660413_00288"/>
<reference evidence="7 8" key="1">
    <citation type="submission" date="2016-10" db="EMBL/GenBank/DDBJ databases">
        <authorList>
            <person name="de Groot N.N."/>
        </authorList>
    </citation>
    <scope>NUCLEOTIDE SEQUENCE [LARGE SCALE GENOMIC DNA]</scope>
    <source>
        <strain evidence="7 8">DSM 17794</strain>
    </source>
</reference>
<accession>A0A1I4XT29</accession>
<keyword evidence="3 5" id="KW-1133">Transmembrane helix</keyword>
<feature type="transmembrane region" description="Helical" evidence="5">
    <location>
        <begin position="71"/>
        <end position="90"/>
    </location>
</feature>
<feature type="domain" description="DUF1232" evidence="6">
    <location>
        <begin position="76"/>
        <end position="111"/>
    </location>
</feature>